<dbReference type="RefSeq" id="XP_043001288.1">
    <property type="nucleotide sequence ID" value="XM_043145353.1"/>
</dbReference>
<dbReference type="AlphaFoldDB" id="A0A8E5HXT2"/>
<gene>
    <name evidence="2" type="ORF">UV8b_07856</name>
</gene>
<evidence type="ECO:0000313" key="2">
    <source>
        <dbReference type="EMBL" id="QUC23615.1"/>
    </source>
</evidence>
<keyword evidence="3" id="KW-1185">Reference proteome</keyword>
<proteinExistence type="predicted"/>
<feature type="compositionally biased region" description="Acidic residues" evidence="1">
    <location>
        <begin position="72"/>
        <end position="101"/>
    </location>
</feature>
<evidence type="ECO:0000313" key="3">
    <source>
        <dbReference type="Proteomes" id="UP000027002"/>
    </source>
</evidence>
<protein>
    <submittedName>
        <fullName evidence="2">Uncharacterized protein</fullName>
    </submittedName>
</protein>
<dbReference type="GeneID" id="66068633"/>
<dbReference type="KEGG" id="uvi:66068633"/>
<feature type="region of interest" description="Disordered" evidence="1">
    <location>
        <begin position="1"/>
        <end position="110"/>
    </location>
</feature>
<dbReference type="Proteomes" id="UP000027002">
    <property type="component" value="Chromosome 7"/>
</dbReference>
<sequence length="141" mass="14665">MAAAAGSEVKTAWTDSRLGAGQLMLSGNGCRMDTCSPDLSAPRASLRRGNPEKQRGNNGNNGNNNNKNHDDGDVDDDEGDGDGVDDDDEGDGDGDGDNDDSDSNRVSVCPLQRGQVVLVLQVLVDGWEKGTGISTGAVMEL</sequence>
<accession>A0A8E5HXT2</accession>
<feature type="compositionally biased region" description="Low complexity" evidence="1">
    <location>
        <begin position="56"/>
        <end position="66"/>
    </location>
</feature>
<name>A0A8E5HXT2_USTVR</name>
<reference evidence="2" key="1">
    <citation type="submission" date="2020-03" db="EMBL/GenBank/DDBJ databases">
        <title>A mixture of massive structural variations and highly conserved coding sequences in Ustilaginoidea virens genome.</title>
        <authorList>
            <person name="Zhang K."/>
            <person name="Zhao Z."/>
            <person name="Zhang Z."/>
            <person name="Li Y."/>
            <person name="Hsiang T."/>
            <person name="Sun W."/>
        </authorList>
    </citation>
    <scope>NUCLEOTIDE SEQUENCE</scope>
    <source>
        <strain evidence="2">UV-8b</strain>
    </source>
</reference>
<organism evidence="2 3">
    <name type="scientific">Ustilaginoidea virens</name>
    <name type="common">Rice false smut fungus</name>
    <name type="synonym">Villosiclava virens</name>
    <dbReference type="NCBI Taxonomy" id="1159556"/>
    <lineage>
        <taxon>Eukaryota</taxon>
        <taxon>Fungi</taxon>
        <taxon>Dikarya</taxon>
        <taxon>Ascomycota</taxon>
        <taxon>Pezizomycotina</taxon>
        <taxon>Sordariomycetes</taxon>
        <taxon>Hypocreomycetidae</taxon>
        <taxon>Hypocreales</taxon>
        <taxon>Clavicipitaceae</taxon>
        <taxon>Ustilaginoidea</taxon>
    </lineage>
</organism>
<dbReference type="EMBL" id="CP072759">
    <property type="protein sequence ID" value="QUC23615.1"/>
    <property type="molecule type" value="Genomic_DNA"/>
</dbReference>
<evidence type="ECO:0000256" key="1">
    <source>
        <dbReference type="SAM" id="MobiDB-lite"/>
    </source>
</evidence>